<feature type="transmembrane region" description="Helical" evidence="1">
    <location>
        <begin position="95"/>
        <end position="117"/>
    </location>
</feature>
<proteinExistence type="predicted"/>
<keyword evidence="1" id="KW-0472">Membrane</keyword>
<dbReference type="EMBL" id="JACICY010000002">
    <property type="protein sequence ID" value="MBB3859964.1"/>
    <property type="molecule type" value="Genomic_DNA"/>
</dbReference>
<dbReference type="Proteomes" id="UP000562395">
    <property type="component" value="Unassembled WGS sequence"/>
</dbReference>
<keyword evidence="1" id="KW-0812">Transmembrane</keyword>
<comment type="caution">
    <text evidence="2">The sequence shown here is derived from an EMBL/GenBank/DDBJ whole genome shotgun (WGS) entry which is preliminary data.</text>
</comment>
<gene>
    <name evidence="2" type="ORF">GGQ88_001225</name>
</gene>
<accession>A0A7W5ZWU8</accession>
<evidence type="ECO:0000313" key="2">
    <source>
        <dbReference type="EMBL" id="MBB3859964.1"/>
    </source>
</evidence>
<organism evidence="2 3">
    <name type="scientific">Novosphingobium hassiacum</name>
    <dbReference type="NCBI Taxonomy" id="173676"/>
    <lineage>
        <taxon>Bacteria</taxon>
        <taxon>Pseudomonadati</taxon>
        <taxon>Pseudomonadota</taxon>
        <taxon>Alphaproteobacteria</taxon>
        <taxon>Sphingomonadales</taxon>
        <taxon>Sphingomonadaceae</taxon>
        <taxon>Novosphingobium</taxon>
    </lineage>
</organism>
<reference evidence="2 3" key="1">
    <citation type="submission" date="2020-08" db="EMBL/GenBank/DDBJ databases">
        <title>Genomic Encyclopedia of Type Strains, Phase IV (KMG-IV): sequencing the most valuable type-strain genomes for metagenomic binning, comparative biology and taxonomic classification.</title>
        <authorList>
            <person name="Goeker M."/>
        </authorList>
    </citation>
    <scope>NUCLEOTIDE SEQUENCE [LARGE SCALE GENOMIC DNA]</scope>
    <source>
        <strain evidence="2 3">DSM 14552</strain>
    </source>
</reference>
<keyword evidence="3" id="KW-1185">Reference proteome</keyword>
<feature type="transmembrane region" description="Helical" evidence="1">
    <location>
        <begin position="42"/>
        <end position="60"/>
    </location>
</feature>
<evidence type="ECO:0000256" key="1">
    <source>
        <dbReference type="SAM" id="Phobius"/>
    </source>
</evidence>
<evidence type="ECO:0000313" key="3">
    <source>
        <dbReference type="Proteomes" id="UP000562395"/>
    </source>
</evidence>
<name>A0A7W5ZWU8_9SPHN</name>
<dbReference type="RefSeq" id="WP_183612226.1">
    <property type="nucleotide sequence ID" value="NZ_JACICY010000002.1"/>
</dbReference>
<dbReference type="AlphaFoldDB" id="A0A7W5ZWU8"/>
<sequence>MRPNTIRWFEYCLLASQFVRVAAIVSHLSVNARVTGLTPQTILTGAFINVAVIVGLGLVISRARVGFARWFMLLVMVPDVAGLAGMPAAANLIGVPFAAFSTLAVLLLIGAGVLMFLPASSQWLKRDKAD</sequence>
<feature type="transmembrane region" description="Helical" evidence="1">
    <location>
        <begin position="67"/>
        <end position="89"/>
    </location>
</feature>
<keyword evidence="1" id="KW-1133">Transmembrane helix</keyword>
<feature type="transmembrane region" description="Helical" evidence="1">
    <location>
        <begin position="12"/>
        <end position="30"/>
    </location>
</feature>
<protein>
    <submittedName>
        <fullName evidence="2">Ca2+/Na+ antiporter</fullName>
    </submittedName>
</protein>